<reference evidence="1 2" key="1">
    <citation type="journal article" date="2018" name="Front. Plant Sci.">
        <title>Red Clover (Trifolium pratense) and Zigzag Clover (T. medium) - A Picture of Genomic Similarities and Differences.</title>
        <authorList>
            <person name="Dluhosova J."/>
            <person name="Istvanek J."/>
            <person name="Nedelnik J."/>
            <person name="Repkova J."/>
        </authorList>
    </citation>
    <scope>NUCLEOTIDE SEQUENCE [LARGE SCALE GENOMIC DNA]</scope>
    <source>
        <strain evidence="2">cv. 10/8</strain>
        <tissue evidence="1">Leaf</tissue>
    </source>
</reference>
<name>A0A392W425_9FABA</name>
<dbReference type="AlphaFoldDB" id="A0A392W425"/>
<organism evidence="1 2">
    <name type="scientific">Trifolium medium</name>
    <dbReference type="NCBI Taxonomy" id="97028"/>
    <lineage>
        <taxon>Eukaryota</taxon>
        <taxon>Viridiplantae</taxon>
        <taxon>Streptophyta</taxon>
        <taxon>Embryophyta</taxon>
        <taxon>Tracheophyta</taxon>
        <taxon>Spermatophyta</taxon>
        <taxon>Magnoliopsida</taxon>
        <taxon>eudicotyledons</taxon>
        <taxon>Gunneridae</taxon>
        <taxon>Pentapetalae</taxon>
        <taxon>rosids</taxon>
        <taxon>fabids</taxon>
        <taxon>Fabales</taxon>
        <taxon>Fabaceae</taxon>
        <taxon>Papilionoideae</taxon>
        <taxon>50 kb inversion clade</taxon>
        <taxon>NPAAA clade</taxon>
        <taxon>Hologalegina</taxon>
        <taxon>IRL clade</taxon>
        <taxon>Trifolieae</taxon>
        <taxon>Trifolium</taxon>
    </lineage>
</organism>
<feature type="non-terminal residue" evidence="1">
    <location>
        <position position="1"/>
    </location>
</feature>
<evidence type="ECO:0000313" key="1">
    <source>
        <dbReference type="EMBL" id="MCI95146.1"/>
    </source>
</evidence>
<dbReference type="Proteomes" id="UP000265520">
    <property type="component" value="Unassembled WGS sequence"/>
</dbReference>
<evidence type="ECO:0000313" key="2">
    <source>
        <dbReference type="Proteomes" id="UP000265520"/>
    </source>
</evidence>
<proteinExistence type="predicted"/>
<dbReference type="EMBL" id="LXQA011377252">
    <property type="protein sequence ID" value="MCI95146.1"/>
    <property type="molecule type" value="Genomic_DNA"/>
</dbReference>
<accession>A0A392W425</accession>
<comment type="caution">
    <text evidence="1">The sequence shown here is derived from an EMBL/GenBank/DDBJ whole genome shotgun (WGS) entry which is preliminary data.</text>
</comment>
<protein>
    <submittedName>
        <fullName evidence="1">Uncharacterized protein</fullName>
    </submittedName>
</protein>
<keyword evidence="2" id="KW-1185">Reference proteome</keyword>
<sequence>AQYLRVLLGWFLEAARGAGTAARHALVWLARLGCC</sequence>